<dbReference type="GO" id="GO:0010041">
    <property type="term" value="P:response to iron(III) ion"/>
    <property type="evidence" value="ECO:0007669"/>
    <property type="project" value="TreeGrafter"/>
</dbReference>
<dbReference type="InterPro" id="IPR050297">
    <property type="entry name" value="LipidA_mod_glycosyltrf_83"/>
</dbReference>
<feature type="transmembrane region" description="Helical" evidence="8">
    <location>
        <begin position="106"/>
        <end position="126"/>
    </location>
</feature>
<evidence type="ECO:0000313" key="9">
    <source>
        <dbReference type="EMBL" id="SFI65157.1"/>
    </source>
</evidence>
<feature type="transmembrane region" description="Helical" evidence="8">
    <location>
        <begin position="222"/>
        <end position="244"/>
    </location>
</feature>
<comment type="subcellular location">
    <subcellularLocation>
        <location evidence="1">Cell membrane</location>
        <topology evidence="1">Multi-pass membrane protein</topology>
    </subcellularLocation>
</comment>
<organism evidence="9 10">
    <name type="scientific">Planctomicrobium piriforme</name>
    <dbReference type="NCBI Taxonomy" id="1576369"/>
    <lineage>
        <taxon>Bacteria</taxon>
        <taxon>Pseudomonadati</taxon>
        <taxon>Planctomycetota</taxon>
        <taxon>Planctomycetia</taxon>
        <taxon>Planctomycetales</taxon>
        <taxon>Planctomycetaceae</taxon>
        <taxon>Planctomicrobium</taxon>
    </lineage>
</organism>
<evidence type="ECO:0000256" key="8">
    <source>
        <dbReference type="SAM" id="Phobius"/>
    </source>
</evidence>
<keyword evidence="3" id="KW-0328">Glycosyltransferase</keyword>
<dbReference type="GO" id="GO:0009103">
    <property type="term" value="P:lipopolysaccharide biosynthetic process"/>
    <property type="evidence" value="ECO:0007669"/>
    <property type="project" value="UniProtKB-ARBA"/>
</dbReference>
<evidence type="ECO:0000313" key="10">
    <source>
        <dbReference type="Proteomes" id="UP000199518"/>
    </source>
</evidence>
<keyword evidence="5 8" id="KW-0812">Transmembrane</keyword>
<keyword evidence="2" id="KW-1003">Cell membrane</keyword>
<dbReference type="GO" id="GO:0005886">
    <property type="term" value="C:plasma membrane"/>
    <property type="evidence" value="ECO:0007669"/>
    <property type="project" value="UniProtKB-SubCell"/>
</dbReference>
<name>A0A1I3JY16_9PLAN</name>
<feature type="transmembrane region" description="Helical" evidence="8">
    <location>
        <begin position="150"/>
        <end position="168"/>
    </location>
</feature>
<dbReference type="GO" id="GO:0016763">
    <property type="term" value="F:pentosyltransferase activity"/>
    <property type="evidence" value="ECO:0007669"/>
    <property type="project" value="TreeGrafter"/>
</dbReference>
<keyword evidence="6 8" id="KW-1133">Transmembrane helix</keyword>
<evidence type="ECO:0000256" key="6">
    <source>
        <dbReference type="ARBA" id="ARBA00022989"/>
    </source>
</evidence>
<feature type="transmembrane region" description="Helical" evidence="8">
    <location>
        <begin position="318"/>
        <end position="335"/>
    </location>
</feature>
<evidence type="ECO:0000256" key="1">
    <source>
        <dbReference type="ARBA" id="ARBA00004651"/>
    </source>
</evidence>
<dbReference type="PANTHER" id="PTHR33908">
    <property type="entry name" value="MANNOSYLTRANSFERASE YKCB-RELATED"/>
    <property type="match status" value="1"/>
</dbReference>
<feature type="transmembrane region" description="Helical" evidence="8">
    <location>
        <begin position="180"/>
        <end position="198"/>
    </location>
</feature>
<feature type="transmembrane region" description="Helical" evidence="8">
    <location>
        <begin position="392"/>
        <end position="412"/>
    </location>
</feature>
<dbReference type="OrthoDB" id="5318634at2"/>
<dbReference type="AlphaFoldDB" id="A0A1I3JY16"/>
<evidence type="ECO:0000256" key="4">
    <source>
        <dbReference type="ARBA" id="ARBA00022679"/>
    </source>
</evidence>
<dbReference type="STRING" id="1576369.SAMN05421753_11154"/>
<evidence type="ECO:0000256" key="7">
    <source>
        <dbReference type="ARBA" id="ARBA00023136"/>
    </source>
</evidence>
<dbReference type="PANTHER" id="PTHR33908:SF3">
    <property type="entry name" value="UNDECAPRENYL PHOSPHATE-ALPHA-4-AMINO-4-DEOXY-L-ARABINOSE ARABINOSYL TRANSFERASE"/>
    <property type="match status" value="1"/>
</dbReference>
<feature type="transmembrane region" description="Helical" evidence="8">
    <location>
        <begin position="32"/>
        <end position="49"/>
    </location>
</feature>
<feature type="transmembrane region" description="Helical" evidence="8">
    <location>
        <begin position="256"/>
        <end position="279"/>
    </location>
</feature>
<evidence type="ECO:0000256" key="5">
    <source>
        <dbReference type="ARBA" id="ARBA00022692"/>
    </source>
</evidence>
<dbReference type="Proteomes" id="UP000199518">
    <property type="component" value="Unassembled WGS sequence"/>
</dbReference>
<protein>
    <recommendedName>
        <fullName evidence="11">Glycosyltransferase RgtA/B/C/D-like domain-containing protein</fullName>
    </recommendedName>
</protein>
<accession>A0A1I3JY16</accession>
<dbReference type="EMBL" id="FOQD01000011">
    <property type="protein sequence ID" value="SFI65157.1"/>
    <property type="molecule type" value="Genomic_DNA"/>
</dbReference>
<feature type="transmembrane region" description="Helical" evidence="8">
    <location>
        <begin position="366"/>
        <end position="385"/>
    </location>
</feature>
<dbReference type="RefSeq" id="WP_092051488.1">
    <property type="nucleotide sequence ID" value="NZ_FOQD01000011.1"/>
</dbReference>
<evidence type="ECO:0000256" key="2">
    <source>
        <dbReference type="ARBA" id="ARBA00022475"/>
    </source>
</evidence>
<evidence type="ECO:0008006" key="11">
    <source>
        <dbReference type="Google" id="ProtNLM"/>
    </source>
</evidence>
<evidence type="ECO:0000256" key="3">
    <source>
        <dbReference type="ARBA" id="ARBA00022676"/>
    </source>
</evidence>
<reference evidence="10" key="1">
    <citation type="submission" date="2016-10" db="EMBL/GenBank/DDBJ databases">
        <authorList>
            <person name="Varghese N."/>
            <person name="Submissions S."/>
        </authorList>
    </citation>
    <scope>NUCLEOTIDE SEQUENCE [LARGE SCALE GENOMIC DNA]</scope>
    <source>
        <strain evidence="10">DSM 26348</strain>
    </source>
</reference>
<gene>
    <name evidence="9" type="ORF">SAMN05421753_11154</name>
</gene>
<keyword evidence="7 8" id="KW-0472">Membrane</keyword>
<feature type="transmembrane region" description="Helical" evidence="8">
    <location>
        <begin position="342"/>
        <end position="360"/>
    </location>
</feature>
<keyword evidence="10" id="KW-1185">Reference proteome</keyword>
<proteinExistence type="predicted"/>
<keyword evidence="4" id="KW-0808">Transferase</keyword>
<sequence length="561" mass="61876">MIPAAETAIDSSLDASQIETSTAKLLQQPSNAAPLALILLAIFGIALFLRTQHLDAISFWFDEACSWKISQFSTTEMLDAVSRDAHPPVYYFVLKIWMSVFGTSVIAARSLSVLCGVGTVAAAWWFCRTALSTDSTCSTSNPPALSNKTSFAFALLPLLAALLVAINALQIEMSLEARPYTLGTLLALLSGTFLLLALERPVHVWNWLAFALSAGLLSLTHYYAIFTTAALFLFLAIELVLMFCREGWTGKLKAACLGGGLSLWGIQLLWVPWFSIFTFQRERADGQLWMVPITWNEVMTTCWKAIAGGKMSPVWNDVAWMAVLAWIAVGVLLLMGNRACRLAGICTLLPLAAAVTYGLVDRNILGVRYLIFAEVFLLVGVVLLLSRVQGYFRLTLAVLICGWCLIWTVNFVHDRDLMAEAPGTRGAIQYLNDHRVGETPVIVSSPFVHTIALQYIKVPQQLYAQYRGDHRSSILSGPALQDQDYAGLDDLLKSKPDTIWTVDADGLFGGMSAVRLPESYQLVSEERFPERFGYRMDLLVREYRTSAVARVTTVGLTSEVD</sequence>